<dbReference type="EMBL" id="LR589279">
    <property type="protein sequence ID" value="VTO99415.1"/>
    <property type="molecule type" value="Genomic_DNA"/>
</dbReference>
<dbReference type="AlphaFoldDB" id="A0A653ERM5"/>
<name>A0A653ERM5_MYCKA</name>
<feature type="region of interest" description="Disordered" evidence="1">
    <location>
        <begin position="1"/>
        <end position="83"/>
    </location>
</feature>
<feature type="compositionally biased region" description="Low complexity" evidence="1">
    <location>
        <begin position="42"/>
        <end position="51"/>
    </location>
</feature>
<sequence length="203" mass="22805">MPCWRASPRRATPRISRVSTSSSKPSSRTRNSSTRCSRRSKTSSSPMRSSGPTPPRCRSPAWQPASNGRKTSSGSTSSHRWTRCRWSKSSRARRLLTRRWPGCSTTRWPSARPRSWSTTAAGSSPHGSSAPSSTRRWLCSARAWNRRRSSRPGRRPGTRPRRCSSPTSSTWSSCTRSPSLPVRVSRMPAAPTSRIRPRRLSRR</sequence>
<feature type="compositionally biased region" description="Low complexity" evidence="1">
    <location>
        <begin position="117"/>
        <end position="134"/>
    </location>
</feature>
<accession>A0A653ERM5</accession>
<organism evidence="2">
    <name type="scientific">Mycobacterium kansasii</name>
    <dbReference type="NCBI Taxonomy" id="1768"/>
    <lineage>
        <taxon>Bacteria</taxon>
        <taxon>Bacillati</taxon>
        <taxon>Actinomycetota</taxon>
        <taxon>Actinomycetes</taxon>
        <taxon>Mycobacteriales</taxon>
        <taxon>Mycobacteriaceae</taxon>
        <taxon>Mycobacterium</taxon>
    </lineage>
</organism>
<feature type="compositionally biased region" description="Basic residues" evidence="1">
    <location>
        <begin position="144"/>
        <end position="162"/>
    </location>
</feature>
<evidence type="ECO:0000256" key="1">
    <source>
        <dbReference type="SAM" id="MobiDB-lite"/>
    </source>
</evidence>
<evidence type="ECO:0000313" key="2">
    <source>
        <dbReference type="EMBL" id="VTO99415.1"/>
    </source>
</evidence>
<feature type="compositionally biased region" description="Polar residues" evidence="1">
    <location>
        <begin position="64"/>
        <end position="79"/>
    </location>
</feature>
<protein>
    <submittedName>
        <fullName evidence="2">Uncharacterized protein</fullName>
    </submittedName>
</protein>
<feature type="region of interest" description="Disordered" evidence="1">
    <location>
        <begin position="102"/>
        <end position="203"/>
    </location>
</feature>
<feature type="compositionally biased region" description="Low complexity" evidence="1">
    <location>
        <begin position="13"/>
        <end position="35"/>
    </location>
</feature>
<proteinExistence type="predicted"/>
<feature type="compositionally biased region" description="Low complexity" evidence="1">
    <location>
        <begin position="163"/>
        <end position="179"/>
    </location>
</feature>
<reference evidence="2" key="1">
    <citation type="submission" date="2019-05" db="EMBL/GenBank/DDBJ databases">
        <authorList>
            <person name="Naeem R."/>
            <person name="Antony C."/>
            <person name="Guan Q."/>
        </authorList>
    </citation>
    <scope>NUCLEOTIDE SEQUENCE</scope>
    <source>
        <strain evidence="2">3</strain>
    </source>
</reference>
<gene>
    <name evidence="2" type="ORF">BIN_B_01926</name>
</gene>